<dbReference type="GO" id="GO:0016787">
    <property type="term" value="F:hydrolase activity"/>
    <property type="evidence" value="ECO:0007669"/>
    <property type="project" value="UniProtKB-KW"/>
</dbReference>
<keyword evidence="1" id="KW-0547">Nucleotide-binding</keyword>
<name>A0A5C7J453_9BACT</name>
<keyword evidence="2" id="KW-0378">Hydrolase</keyword>
<dbReference type="GO" id="GO:0005524">
    <property type="term" value="F:ATP binding"/>
    <property type="evidence" value="ECO:0007669"/>
    <property type="project" value="UniProtKB-KW"/>
</dbReference>
<dbReference type="Pfam" id="PF13361">
    <property type="entry name" value="UvrD_C"/>
    <property type="match status" value="1"/>
</dbReference>
<dbReference type="Gene3D" id="3.40.50.300">
    <property type="entry name" value="P-loop containing nucleotide triphosphate hydrolases"/>
    <property type="match status" value="1"/>
</dbReference>
<dbReference type="GO" id="GO:0003677">
    <property type="term" value="F:DNA binding"/>
    <property type="evidence" value="ECO:0007669"/>
    <property type="project" value="InterPro"/>
</dbReference>
<dbReference type="EMBL" id="SSDS01000085">
    <property type="protein sequence ID" value="TXG76058.1"/>
    <property type="molecule type" value="Genomic_DNA"/>
</dbReference>
<protein>
    <submittedName>
        <fullName evidence="6">ATP-dependent helicase</fullName>
    </submittedName>
</protein>
<evidence type="ECO:0000256" key="2">
    <source>
        <dbReference type="ARBA" id="ARBA00022801"/>
    </source>
</evidence>
<dbReference type="PANTHER" id="PTHR11070:SF17">
    <property type="entry name" value="DNA HELICASE IV"/>
    <property type="match status" value="1"/>
</dbReference>
<dbReference type="Proteomes" id="UP000321026">
    <property type="component" value="Unassembled WGS sequence"/>
</dbReference>
<evidence type="ECO:0000259" key="5">
    <source>
        <dbReference type="Pfam" id="PF13361"/>
    </source>
</evidence>
<organism evidence="6 7">
    <name type="scientific">Candidatus Dojkabacteria bacterium</name>
    <dbReference type="NCBI Taxonomy" id="2099670"/>
    <lineage>
        <taxon>Bacteria</taxon>
        <taxon>Candidatus Dojkabacteria</taxon>
    </lineage>
</organism>
<evidence type="ECO:0000256" key="3">
    <source>
        <dbReference type="ARBA" id="ARBA00022806"/>
    </source>
</evidence>
<dbReference type="PANTHER" id="PTHR11070">
    <property type="entry name" value="UVRD / RECB / PCRA DNA HELICASE FAMILY MEMBER"/>
    <property type="match status" value="1"/>
</dbReference>
<dbReference type="AlphaFoldDB" id="A0A5C7J453"/>
<dbReference type="InterPro" id="IPR027417">
    <property type="entry name" value="P-loop_NTPase"/>
</dbReference>
<comment type="caution">
    <text evidence="6">The sequence shown here is derived from an EMBL/GenBank/DDBJ whole genome shotgun (WGS) entry which is preliminary data.</text>
</comment>
<dbReference type="Gene3D" id="1.10.486.10">
    <property type="entry name" value="PCRA, domain 4"/>
    <property type="match status" value="1"/>
</dbReference>
<keyword evidence="3 6" id="KW-0347">Helicase</keyword>
<keyword evidence="4" id="KW-0067">ATP-binding</keyword>
<evidence type="ECO:0000313" key="6">
    <source>
        <dbReference type="EMBL" id="TXG76058.1"/>
    </source>
</evidence>
<reference evidence="6 7" key="1">
    <citation type="submission" date="2018-09" db="EMBL/GenBank/DDBJ databases">
        <title>Metagenome Assembled Genomes from an Advanced Water Purification Facility.</title>
        <authorList>
            <person name="Stamps B.W."/>
            <person name="Spear J.R."/>
        </authorList>
    </citation>
    <scope>NUCLEOTIDE SEQUENCE [LARGE SCALE GENOMIC DNA]</scope>
    <source>
        <strain evidence="6">Bin_63_2</strain>
    </source>
</reference>
<evidence type="ECO:0000256" key="1">
    <source>
        <dbReference type="ARBA" id="ARBA00022741"/>
    </source>
</evidence>
<dbReference type="InterPro" id="IPR014017">
    <property type="entry name" value="DNA_helicase_UvrD-like_C"/>
</dbReference>
<sequence length="308" mass="35355">MKANNGEYRRSLFQAFIEDDDMFVRSVATRISDFTKSAANKTLVQFFESFLELSGYRSFALAQEDKIERLSILNSFFDEIKNFASLHPESTLKDFIQYLTDLDHYGLSPTTQPIRMESDTIELMTAHGSKGLEFEAVFLYDATSKNWESSRDPSKLNVTVSLFEKHLIDKTEKKNQKLEEERRLWYVAMTRAKKYLTISATNNEDMRLKPSTFIDEIPENMKEKREISVDPIHVIITQTATVPAINWSDATQAELTKRAKNYDLSVTALNTWLKSPREFLEKYLIRQPAGKMPSASFGTAVHAGLAFI</sequence>
<accession>A0A5C7J453</accession>
<evidence type="ECO:0000256" key="4">
    <source>
        <dbReference type="ARBA" id="ARBA00022840"/>
    </source>
</evidence>
<dbReference type="SUPFAM" id="SSF52540">
    <property type="entry name" value="P-loop containing nucleoside triphosphate hydrolases"/>
    <property type="match status" value="1"/>
</dbReference>
<dbReference type="GO" id="GO:0043138">
    <property type="term" value="F:3'-5' DNA helicase activity"/>
    <property type="evidence" value="ECO:0007669"/>
    <property type="project" value="TreeGrafter"/>
</dbReference>
<proteinExistence type="predicted"/>
<feature type="domain" description="UvrD-like helicase C-terminal" evidence="5">
    <location>
        <begin position="30"/>
        <end position="202"/>
    </location>
</feature>
<dbReference type="GO" id="GO:0005829">
    <property type="term" value="C:cytosol"/>
    <property type="evidence" value="ECO:0007669"/>
    <property type="project" value="TreeGrafter"/>
</dbReference>
<evidence type="ECO:0000313" key="7">
    <source>
        <dbReference type="Proteomes" id="UP000321026"/>
    </source>
</evidence>
<gene>
    <name evidence="6" type="ORF">E6Q11_05415</name>
</gene>
<dbReference type="InterPro" id="IPR000212">
    <property type="entry name" value="DNA_helicase_UvrD/REP"/>
</dbReference>
<dbReference type="GO" id="GO:0000725">
    <property type="term" value="P:recombinational repair"/>
    <property type="evidence" value="ECO:0007669"/>
    <property type="project" value="TreeGrafter"/>
</dbReference>